<evidence type="ECO:0000313" key="2">
    <source>
        <dbReference type="RefSeq" id="XP_075080081.1"/>
    </source>
</evidence>
<sequence length="293" mass="33754">MVLIIAKKMVRTPSIDKNGMKKGAWSEEEDNKLRAFVEKHGHSNWLQLPKYAGQMRCGKSCRLRWMNYLRPGLKKGNYSHEEEELIIKLHNELGNRWSVIAEQLPGRSDNVGVEGFEPEGFEADNLIFWDCTLDNIHFSIHQIYKAEIYSSFLSDNDIKNQWHAHLKKHANTNANSSTSTEQFTELSQSVECQNEQSSYKVSGQETGCDVKEVPSASVNAVDTSVEVSPTDLYSNCSLLNGMDWIEEDYNRSMEQLSIFTSVEPLSWTKPIDNFRTEPFDQCWTDNFWTEPFF</sequence>
<accession>A0AC58S519</accession>
<reference evidence="1" key="1">
    <citation type="journal article" date="2014" name="Nat. Commun.">
        <title>The tobacco genome sequence and its comparison with those of tomato and potato.</title>
        <authorList>
            <person name="Sierro N."/>
            <person name="Battey J.N."/>
            <person name="Ouadi S."/>
            <person name="Bakaher N."/>
            <person name="Bovet L."/>
            <person name="Willig A."/>
            <person name="Goepfert S."/>
            <person name="Peitsch M.C."/>
            <person name="Ivanov N.V."/>
        </authorList>
    </citation>
    <scope>NUCLEOTIDE SEQUENCE [LARGE SCALE GENOMIC DNA]</scope>
</reference>
<dbReference type="Proteomes" id="UP000790787">
    <property type="component" value="Chromosome 10"/>
</dbReference>
<name>A0AC58S519_TOBAC</name>
<dbReference type="RefSeq" id="XP_075080081.1">
    <property type="nucleotide sequence ID" value="XM_075223980.1"/>
</dbReference>
<organism evidence="1 2">
    <name type="scientific">Nicotiana tabacum</name>
    <name type="common">Common tobacco</name>
    <dbReference type="NCBI Taxonomy" id="4097"/>
    <lineage>
        <taxon>Eukaryota</taxon>
        <taxon>Viridiplantae</taxon>
        <taxon>Streptophyta</taxon>
        <taxon>Embryophyta</taxon>
        <taxon>Tracheophyta</taxon>
        <taxon>Spermatophyta</taxon>
        <taxon>Magnoliopsida</taxon>
        <taxon>eudicotyledons</taxon>
        <taxon>Gunneridae</taxon>
        <taxon>Pentapetalae</taxon>
        <taxon>asterids</taxon>
        <taxon>lamiids</taxon>
        <taxon>Solanales</taxon>
        <taxon>Solanaceae</taxon>
        <taxon>Nicotianoideae</taxon>
        <taxon>Nicotianeae</taxon>
        <taxon>Nicotiana</taxon>
    </lineage>
</organism>
<gene>
    <name evidence="2" type="primary">LOC107776845</name>
</gene>
<proteinExistence type="predicted"/>
<evidence type="ECO:0000313" key="1">
    <source>
        <dbReference type="Proteomes" id="UP000790787"/>
    </source>
</evidence>
<protein>
    <submittedName>
        <fullName evidence="2">Uncharacterized protein LOC107776845</fullName>
    </submittedName>
</protein>
<keyword evidence="1" id="KW-1185">Reference proteome</keyword>
<reference evidence="2" key="2">
    <citation type="submission" date="2025-08" db="UniProtKB">
        <authorList>
            <consortium name="RefSeq"/>
        </authorList>
    </citation>
    <scope>IDENTIFICATION</scope>
    <source>
        <tissue evidence="2">Leaf</tissue>
    </source>
</reference>